<proteinExistence type="predicted"/>
<protein>
    <submittedName>
        <fullName evidence="2 4">Uncharacterized protein</fullName>
    </submittedName>
</protein>
<sequence length="124" mass="13632">MDPLCLVVEHCADSVHTFAFQNAEILGRGSDRLARETIEAWHTGTTSINRCGMLLMAYQALRTQLNDQKSQREHGRNVHPNIDESMADTHTHPTQPRLDEGTVTASTSSTTYPAGANTLVRGSL</sequence>
<organism evidence="4">
    <name type="scientific">Schistocephalus solidus</name>
    <name type="common">Tapeworm</name>
    <dbReference type="NCBI Taxonomy" id="70667"/>
    <lineage>
        <taxon>Eukaryota</taxon>
        <taxon>Metazoa</taxon>
        <taxon>Spiralia</taxon>
        <taxon>Lophotrochozoa</taxon>
        <taxon>Platyhelminthes</taxon>
        <taxon>Cestoda</taxon>
        <taxon>Eucestoda</taxon>
        <taxon>Diphyllobothriidea</taxon>
        <taxon>Diphyllobothriidae</taxon>
        <taxon>Schistocephalus</taxon>
    </lineage>
</organism>
<reference evidence="4" key="1">
    <citation type="submission" date="2016-06" db="UniProtKB">
        <authorList>
            <consortium name="WormBaseParasite"/>
        </authorList>
    </citation>
    <scope>IDENTIFICATION</scope>
</reference>
<evidence type="ECO:0000313" key="4">
    <source>
        <dbReference type="WBParaSite" id="SSLN_0000374801-mRNA-1"/>
    </source>
</evidence>
<reference evidence="2 3" key="2">
    <citation type="submission" date="2018-11" db="EMBL/GenBank/DDBJ databases">
        <authorList>
            <consortium name="Pathogen Informatics"/>
        </authorList>
    </citation>
    <scope>NUCLEOTIDE SEQUENCE [LARGE SCALE GENOMIC DNA]</scope>
    <source>
        <strain evidence="2 3">NST_G2</strain>
    </source>
</reference>
<dbReference type="EMBL" id="UYSU01032600">
    <property type="protein sequence ID" value="VDL90021.1"/>
    <property type="molecule type" value="Genomic_DNA"/>
</dbReference>
<evidence type="ECO:0000313" key="3">
    <source>
        <dbReference type="Proteomes" id="UP000275846"/>
    </source>
</evidence>
<dbReference type="AlphaFoldDB" id="A0A183SHD8"/>
<accession>A0A183SHD8</accession>
<keyword evidence="3" id="KW-1185">Reference proteome</keyword>
<feature type="compositionally biased region" description="Polar residues" evidence="1">
    <location>
        <begin position="103"/>
        <end position="112"/>
    </location>
</feature>
<dbReference type="OrthoDB" id="6263237at2759"/>
<dbReference type="WBParaSite" id="SSLN_0000374801-mRNA-1">
    <property type="protein sequence ID" value="SSLN_0000374801-mRNA-1"/>
    <property type="gene ID" value="SSLN_0000374801"/>
</dbReference>
<evidence type="ECO:0000256" key="1">
    <source>
        <dbReference type="SAM" id="MobiDB-lite"/>
    </source>
</evidence>
<dbReference type="Proteomes" id="UP000275846">
    <property type="component" value="Unassembled WGS sequence"/>
</dbReference>
<feature type="region of interest" description="Disordered" evidence="1">
    <location>
        <begin position="66"/>
        <end position="124"/>
    </location>
</feature>
<name>A0A183SHD8_SCHSO</name>
<gene>
    <name evidence="2" type="ORF">SSLN_LOCUS3636</name>
</gene>
<evidence type="ECO:0000313" key="2">
    <source>
        <dbReference type="EMBL" id="VDL90021.1"/>
    </source>
</evidence>